<gene>
    <name evidence="5" type="ORF">HEB94_007816</name>
</gene>
<dbReference type="InterPro" id="IPR036388">
    <property type="entry name" value="WH-like_DNA-bd_sf"/>
</dbReference>
<name>A0A927RPB9_9ACTN</name>
<dbReference type="CDD" id="cd07377">
    <property type="entry name" value="WHTH_GntR"/>
    <property type="match status" value="1"/>
</dbReference>
<keyword evidence="2" id="KW-0238">DNA-binding</keyword>
<keyword evidence="1" id="KW-0805">Transcription regulation</keyword>
<evidence type="ECO:0000313" key="6">
    <source>
        <dbReference type="Proteomes" id="UP000638648"/>
    </source>
</evidence>
<dbReference type="InterPro" id="IPR000524">
    <property type="entry name" value="Tscrpt_reg_HTH_GntR"/>
</dbReference>
<dbReference type="SMART" id="SM00866">
    <property type="entry name" value="UTRA"/>
    <property type="match status" value="1"/>
</dbReference>
<evidence type="ECO:0000256" key="1">
    <source>
        <dbReference type="ARBA" id="ARBA00023015"/>
    </source>
</evidence>
<reference evidence="5" key="1">
    <citation type="submission" date="2020-10" db="EMBL/GenBank/DDBJ databases">
        <title>Sequencing the genomes of 1000 actinobacteria strains.</title>
        <authorList>
            <person name="Klenk H.-P."/>
        </authorList>
    </citation>
    <scope>NUCLEOTIDE SEQUENCE</scope>
    <source>
        <strain evidence="5">DSM 45354</strain>
    </source>
</reference>
<dbReference type="Pfam" id="PF00392">
    <property type="entry name" value="GntR"/>
    <property type="match status" value="1"/>
</dbReference>
<dbReference type="PANTHER" id="PTHR44846">
    <property type="entry name" value="MANNOSYL-D-GLYCERATE TRANSPORT/METABOLISM SYSTEM REPRESSOR MNGR-RELATED"/>
    <property type="match status" value="1"/>
</dbReference>
<evidence type="ECO:0000313" key="5">
    <source>
        <dbReference type="EMBL" id="MBE1610968.1"/>
    </source>
</evidence>
<accession>A0A927RPB9</accession>
<dbReference type="PANTHER" id="PTHR44846:SF17">
    <property type="entry name" value="GNTR-FAMILY TRANSCRIPTIONAL REGULATOR"/>
    <property type="match status" value="1"/>
</dbReference>
<dbReference type="GO" id="GO:0045892">
    <property type="term" value="P:negative regulation of DNA-templated transcription"/>
    <property type="evidence" value="ECO:0007669"/>
    <property type="project" value="TreeGrafter"/>
</dbReference>
<keyword evidence="6" id="KW-1185">Reference proteome</keyword>
<proteinExistence type="predicted"/>
<evidence type="ECO:0000256" key="2">
    <source>
        <dbReference type="ARBA" id="ARBA00023125"/>
    </source>
</evidence>
<dbReference type="InterPro" id="IPR028978">
    <property type="entry name" value="Chorismate_lyase_/UTRA_dom_sf"/>
</dbReference>
<dbReference type="PROSITE" id="PS50949">
    <property type="entry name" value="HTH_GNTR"/>
    <property type="match status" value="1"/>
</dbReference>
<dbReference type="Proteomes" id="UP000638648">
    <property type="component" value="Unassembled WGS sequence"/>
</dbReference>
<comment type="caution">
    <text evidence="5">The sequence shown here is derived from an EMBL/GenBank/DDBJ whole genome shotgun (WGS) entry which is preliminary data.</text>
</comment>
<organism evidence="5 6">
    <name type="scientific">Actinopolymorpha pittospori</name>
    <dbReference type="NCBI Taxonomy" id="648752"/>
    <lineage>
        <taxon>Bacteria</taxon>
        <taxon>Bacillati</taxon>
        <taxon>Actinomycetota</taxon>
        <taxon>Actinomycetes</taxon>
        <taxon>Propionibacteriales</taxon>
        <taxon>Actinopolymorphaceae</taxon>
        <taxon>Actinopolymorpha</taxon>
    </lineage>
</organism>
<dbReference type="SMART" id="SM00345">
    <property type="entry name" value="HTH_GNTR"/>
    <property type="match status" value="1"/>
</dbReference>
<evidence type="ECO:0000256" key="3">
    <source>
        <dbReference type="ARBA" id="ARBA00023163"/>
    </source>
</evidence>
<dbReference type="InterPro" id="IPR036390">
    <property type="entry name" value="WH_DNA-bd_sf"/>
</dbReference>
<sequence length="258" mass="28297">MVEGGVDTASDRPVYKQIADLLRSAIERGDLGPGERLPSETELMKRYGVAQGTVRQAVGLLRSEGVVVAEHGRGVFVRARPRLRRLAHDRFARRHREAGKSAYDAEAEAEKVTALVDSIRVYPDKAKDEIARRLGLRKGAKVLVRSRRYLSDGQPTETATSYIPWDLAKGTPMVETNPGPGGIYARIEESGHRLGRFAEEVTARMPTPDEVTALRLAPGSPVIGLVRTAYDVDDLAVEVCDTVMSAELYVLSYELPAT</sequence>
<dbReference type="InterPro" id="IPR011663">
    <property type="entry name" value="UTRA"/>
</dbReference>
<dbReference type="Pfam" id="PF07702">
    <property type="entry name" value="UTRA"/>
    <property type="match status" value="1"/>
</dbReference>
<dbReference type="GO" id="GO:0003700">
    <property type="term" value="F:DNA-binding transcription factor activity"/>
    <property type="evidence" value="ECO:0007669"/>
    <property type="project" value="InterPro"/>
</dbReference>
<evidence type="ECO:0000259" key="4">
    <source>
        <dbReference type="PROSITE" id="PS50949"/>
    </source>
</evidence>
<dbReference type="InterPro" id="IPR050679">
    <property type="entry name" value="Bact_HTH_transcr_reg"/>
</dbReference>
<protein>
    <submittedName>
        <fullName evidence="5">GntR family transcriptional regulator</fullName>
    </submittedName>
</protein>
<feature type="domain" description="HTH gntR-type" evidence="4">
    <location>
        <begin position="12"/>
        <end position="80"/>
    </location>
</feature>
<dbReference type="Gene3D" id="3.40.1410.10">
    <property type="entry name" value="Chorismate lyase-like"/>
    <property type="match status" value="1"/>
</dbReference>
<dbReference type="GO" id="GO:0003677">
    <property type="term" value="F:DNA binding"/>
    <property type="evidence" value="ECO:0007669"/>
    <property type="project" value="UniProtKB-KW"/>
</dbReference>
<dbReference type="Gene3D" id="1.10.10.10">
    <property type="entry name" value="Winged helix-like DNA-binding domain superfamily/Winged helix DNA-binding domain"/>
    <property type="match status" value="1"/>
</dbReference>
<dbReference type="SUPFAM" id="SSF64288">
    <property type="entry name" value="Chorismate lyase-like"/>
    <property type="match status" value="1"/>
</dbReference>
<dbReference type="RefSeq" id="WP_192754257.1">
    <property type="nucleotide sequence ID" value="NZ_BAABJL010000225.1"/>
</dbReference>
<dbReference type="SUPFAM" id="SSF46785">
    <property type="entry name" value="Winged helix' DNA-binding domain"/>
    <property type="match status" value="1"/>
</dbReference>
<dbReference type="PRINTS" id="PR00035">
    <property type="entry name" value="HTHGNTR"/>
</dbReference>
<keyword evidence="3" id="KW-0804">Transcription</keyword>
<dbReference type="AlphaFoldDB" id="A0A927RPB9"/>
<dbReference type="EMBL" id="JADBEM010000001">
    <property type="protein sequence ID" value="MBE1610968.1"/>
    <property type="molecule type" value="Genomic_DNA"/>
</dbReference>